<dbReference type="Gene3D" id="3.20.110.10">
    <property type="entry name" value="Glycoside hydrolase 38, N terminal domain"/>
    <property type="match status" value="1"/>
</dbReference>
<name>A0ABV6KGM3_9BACI</name>
<dbReference type="InterPro" id="IPR027291">
    <property type="entry name" value="Glyco_hydro_38_N_sf"/>
</dbReference>
<dbReference type="RefSeq" id="WP_335960642.1">
    <property type="nucleotide sequence ID" value="NZ_JAXBLX010000011.1"/>
</dbReference>
<dbReference type="Proteomes" id="UP001589838">
    <property type="component" value="Unassembled WGS sequence"/>
</dbReference>
<comment type="caution">
    <text evidence="1">The sequence shown here is derived from an EMBL/GenBank/DDBJ whole genome shotgun (WGS) entry which is preliminary data.</text>
</comment>
<protein>
    <submittedName>
        <fullName evidence="1">Uncharacterized protein</fullName>
    </submittedName>
</protein>
<sequence>MQDFRIRLVELIDELLDVLDEDSEFHCFLLDGQKGGIPHE</sequence>
<proteinExistence type="predicted"/>
<keyword evidence="2" id="KW-1185">Reference proteome</keyword>
<gene>
    <name evidence="1" type="ORF">ACFFHM_16795</name>
</gene>
<dbReference type="EMBL" id="JBHLUX010000039">
    <property type="protein sequence ID" value="MFC0472112.1"/>
    <property type="molecule type" value="Genomic_DNA"/>
</dbReference>
<organism evidence="1 2">
    <name type="scientific">Halalkalibacter kiskunsagensis</name>
    <dbReference type="NCBI Taxonomy" id="1548599"/>
    <lineage>
        <taxon>Bacteria</taxon>
        <taxon>Bacillati</taxon>
        <taxon>Bacillota</taxon>
        <taxon>Bacilli</taxon>
        <taxon>Bacillales</taxon>
        <taxon>Bacillaceae</taxon>
        <taxon>Halalkalibacter</taxon>
    </lineage>
</organism>
<evidence type="ECO:0000313" key="2">
    <source>
        <dbReference type="Proteomes" id="UP001589838"/>
    </source>
</evidence>
<reference evidence="1 2" key="1">
    <citation type="submission" date="2024-09" db="EMBL/GenBank/DDBJ databases">
        <authorList>
            <person name="Sun Q."/>
            <person name="Mori K."/>
        </authorList>
    </citation>
    <scope>NUCLEOTIDE SEQUENCE [LARGE SCALE GENOMIC DNA]</scope>
    <source>
        <strain evidence="1 2">NCAIM B.02610</strain>
    </source>
</reference>
<accession>A0ABV6KGM3</accession>
<evidence type="ECO:0000313" key="1">
    <source>
        <dbReference type="EMBL" id="MFC0472112.1"/>
    </source>
</evidence>